<dbReference type="EMBL" id="JACJUD010000004">
    <property type="protein sequence ID" value="MBB2496249.1"/>
    <property type="molecule type" value="Genomic_DNA"/>
</dbReference>
<dbReference type="Proteomes" id="UP000542720">
    <property type="component" value="Unassembled WGS sequence"/>
</dbReference>
<accession>A0A7W4LN69</accession>
<dbReference type="PANTHER" id="PTHR36698:SF2">
    <property type="entry name" value="MCE_MLAD DOMAIN-CONTAINING PROTEIN"/>
    <property type="match status" value="1"/>
</dbReference>
<evidence type="ECO:0000313" key="3">
    <source>
        <dbReference type="EMBL" id="MBB2496249.1"/>
    </source>
</evidence>
<organism evidence="3 4">
    <name type="scientific">Aquipseudomonas ullengensis</name>
    <dbReference type="NCBI Taxonomy" id="2759166"/>
    <lineage>
        <taxon>Bacteria</taxon>
        <taxon>Pseudomonadati</taxon>
        <taxon>Pseudomonadota</taxon>
        <taxon>Gammaproteobacteria</taxon>
        <taxon>Pseudomonadales</taxon>
        <taxon>Pseudomonadaceae</taxon>
        <taxon>Aquipseudomonas</taxon>
    </lineage>
</organism>
<sequence length="311" mass="33275">METRAHHVLIGLFTVLAISAALLFALWLGKSSVDQEFRVYDVVFKEAVTGLSIGSAVQYSGIKVGEVANLSLDTKDPRIVRARIRVSSSTPIKEDTHARLAITGVTGNAIIQLNGGTPSSPALATDNDNPTEILASPSPLSSLLANGEDVLTSINKLLSNANRLFSDDNIKHIGSTLTQLDQTTAVFAEQRDSIRQTLTQLNEASRQANITLKQTAALAQTANQLVDGEGRSIFQRTEQAVAALERSSQSIEQILDDNKGALGSSLQGLGEIGPAIAELRATLASLRQSGRRLAENPGALLEREQNQEFEP</sequence>
<name>A0A7W4LN69_9GAMM</name>
<keyword evidence="4" id="KW-1185">Reference proteome</keyword>
<dbReference type="RefSeq" id="WP_183089769.1">
    <property type="nucleotide sequence ID" value="NZ_JACJUD010000004.1"/>
</dbReference>
<keyword evidence="1" id="KW-1133">Transmembrane helix</keyword>
<dbReference type="InterPro" id="IPR003399">
    <property type="entry name" value="Mce/MlaD"/>
</dbReference>
<evidence type="ECO:0000256" key="1">
    <source>
        <dbReference type="SAM" id="Phobius"/>
    </source>
</evidence>
<feature type="domain" description="Mce/MlaD" evidence="2">
    <location>
        <begin position="42"/>
        <end position="116"/>
    </location>
</feature>
<gene>
    <name evidence="3" type="ORF">H3H51_14555</name>
</gene>
<evidence type="ECO:0000313" key="4">
    <source>
        <dbReference type="Proteomes" id="UP000542720"/>
    </source>
</evidence>
<proteinExistence type="predicted"/>
<keyword evidence="1" id="KW-0472">Membrane</keyword>
<evidence type="ECO:0000259" key="2">
    <source>
        <dbReference type="Pfam" id="PF02470"/>
    </source>
</evidence>
<dbReference type="Pfam" id="PF02470">
    <property type="entry name" value="MlaD"/>
    <property type="match status" value="1"/>
</dbReference>
<dbReference type="AlphaFoldDB" id="A0A7W4LN69"/>
<comment type="caution">
    <text evidence="3">The sequence shown here is derived from an EMBL/GenBank/DDBJ whole genome shotgun (WGS) entry which is preliminary data.</text>
</comment>
<feature type="transmembrane region" description="Helical" evidence="1">
    <location>
        <begin position="6"/>
        <end position="28"/>
    </location>
</feature>
<reference evidence="3 4" key="1">
    <citation type="submission" date="2020-08" db="EMBL/GenBank/DDBJ databases">
        <authorList>
            <person name="Kim C.M."/>
        </authorList>
    </citation>
    <scope>NUCLEOTIDE SEQUENCE [LARGE SCALE GENOMIC DNA]</scope>
    <source>
        <strain evidence="3 4">UL070</strain>
    </source>
</reference>
<protein>
    <submittedName>
        <fullName evidence="3">MCE family protein</fullName>
    </submittedName>
</protein>
<dbReference type="PANTHER" id="PTHR36698">
    <property type="entry name" value="BLL5892 PROTEIN"/>
    <property type="match status" value="1"/>
</dbReference>
<keyword evidence="1" id="KW-0812">Transmembrane</keyword>